<reference evidence="2" key="1">
    <citation type="submission" date="2015-10" db="EMBL/GenBank/DDBJ databases">
        <title>Draft Genome Sequences of 11 Lactococcus lactis subspecies cremoris strains.</title>
        <authorList>
            <person name="Wels M."/>
            <person name="Backus L."/>
            <person name="Boekhorst J."/>
            <person name="Dijkstra A."/>
            <person name="Beerthuizen M."/>
            <person name="Kelly W."/>
            <person name="Siezen R."/>
            <person name="Bachmann H."/>
            <person name="Van Hijum S."/>
        </authorList>
    </citation>
    <scope>NUCLEOTIDE SEQUENCE [LARGE SCALE GENOMIC DNA]</scope>
    <source>
        <strain evidence="2">KF282</strain>
    </source>
</reference>
<protein>
    <recommendedName>
        <fullName evidence="3">HTH cro/C1-type domain-containing protein</fullName>
    </recommendedName>
</protein>
<gene>
    <name evidence="1" type="ORF">KF282_2340</name>
</gene>
<dbReference type="GO" id="GO:0003677">
    <property type="term" value="F:DNA binding"/>
    <property type="evidence" value="ECO:0007669"/>
    <property type="project" value="InterPro"/>
</dbReference>
<proteinExistence type="predicted"/>
<evidence type="ECO:0008006" key="3">
    <source>
        <dbReference type="Google" id="ProtNLM"/>
    </source>
</evidence>
<dbReference type="Proteomes" id="UP000053058">
    <property type="component" value="Unassembled WGS sequence"/>
</dbReference>
<dbReference type="RefSeq" id="WP_017864663.1">
    <property type="nucleotide sequence ID" value="NZ_CP010050.1"/>
</dbReference>
<evidence type="ECO:0000313" key="1">
    <source>
        <dbReference type="EMBL" id="KSU02429.1"/>
    </source>
</evidence>
<dbReference type="InterPro" id="IPR010982">
    <property type="entry name" value="Lambda_DNA-bd_dom_sf"/>
</dbReference>
<name>A0A0A7T0D7_LACLL</name>
<dbReference type="AlphaFoldDB" id="A0A0A7T0D7"/>
<comment type="caution">
    <text evidence="1">The sequence shown here is derived from an EMBL/GenBank/DDBJ whole genome shotgun (WGS) entry which is preliminary data.</text>
</comment>
<organism evidence="1 2">
    <name type="scientific">Lactococcus lactis subsp. lactis</name>
    <name type="common">Streptococcus lactis</name>
    <dbReference type="NCBI Taxonomy" id="1360"/>
    <lineage>
        <taxon>Bacteria</taxon>
        <taxon>Bacillati</taxon>
        <taxon>Bacillota</taxon>
        <taxon>Bacilli</taxon>
        <taxon>Lactobacillales</taxon>
        <taxon>Streptococcaceae</taxon>
        <taxon>Lactococcus</taxon>
    </lineage>
</organism>
<sequence length="63" mass="7041">MPEFNPGLEKIKARMKEENILAIDLATTYGIKPSDMSDILNGKDTSPRAAKVIVKIIRDLTIR</sequence>
<accession>A0A0A7T0D7</accession>
<dbReference type="EMBL" id="LKLN01000081">
    <property type="protein sequence ID" value="KSU02429.1"/>
    <property type="molecule type" value="Genomic_DNA"/>
</dbReference>
<evidence type="ECO:0000313" key="2">
    <source>
        <dbReference type="Proteomes" id="UP000053058"/>
    </source>
</evidence>
<dbReference type="SUPFAM" id="SSF47413">
    <property type="entry name" value="lambda repressor-like DNA-binding domains"/>
    <property type="match status" value="1"/>
</dbReference>
<dbReference type="PATRIC" id="fig|1360.105.peg.1455"/>